<evidence type="ECO:0000313" key="3">
    <source>
        <dbReference type="Proteomes" id="UP000245207"/>
    </source>
</evidence>
<protein>
    <recommendedName>
        <fullName evidence="1">Endonuclease/exonuclease/phosphatase domain-containing protein</fullName>
    </recommendedName>
</protein>
<name>A0A2U1PSI4_ARTAN</name>
<dbReference type="PANTHER" id="PTHR33710:SF64">
    <property type="entry name" value="ENDONUCLEASE_EXONUCLEASE_PHOSPHATASE DOMAIN-CONTAINING PROTEIN"/>
    <property type="match status" value="1"/>
</dbReference>
<proteinExistence type="predicted"/>
<dbReference type="OrthoDB" id="1750912at2759"/>
<accession>A0A2U1PSI4</accession>
<dbReference type="PANTHER" id="PTHR33710">
    <property type="entry name" value="BNAC02G09200D PROTEIN"/>
    <property type="match status" value="1"/>
</dbReference>
<reference evidence="2 3" key="1">
    <citation type="journal article" date="2018" name="Mol. Plant">
        <title>The genome of Artemisia annua provides insight into the evolution of Asteraceae family and artemisinin biosynthesis.</title>
        <authorList>
            <person name="Shen Q."/>
            <person name="Zhang L."/>
            <person name="Liao Z."/>
            <person name="Wang S."/>
            <person name="Yan T."/>
            <person name="Shi P."/>
            <person name="Liu M."/>
            <person name="Fu X."/>
            <person name="Pan Q."/>
            <person name="Wang Y."/>
            <person name="Lv Z."/>
            <person name="Lu X."/>
            <person name="Zhang F."/>
            <person name="Jiang W."/>
            <person name="Ma Y."/>
            <person name="Chen M."/>
            <person name="Hao X."/>
            <person name="Li L."/>
            <person name="Tang Y."/>
            <person name="Lv G."/>
            <person name="Zhou Y."/>
            <person name="Sun X."/>
            <person name="Brodelius P.E."/>
            <person name="Rose J.K.C."/>
            <person name="Tang K."/>
        </authorList>
    </citation>
    <scope>NUCLEOTIDE SEQUENCE [LARGE SCALE GENOMIC DNA]</scope>
    <source>
        <strain evidence="3">cv. Huhao1</strain>
        <tissue evidence="2">Leaf</tissue>
    </source>
</reference>
<keyword evidence="3" id="KW-1185">Reference proteome</keyword>
<gene>
    <name evidence="2" type="ORF">CTI12_AA117210</name>
</gene>
<dbReference type="Gene3D" id="3.60.10.10">
    <property type="entry name" value="Endonuclease/exonuclease/phosphatase"/>
    <property type="match status" value="1"/>
</dbReference>
<dbReference type="Proteomes" id="UP000245207">
    <property type="component" value="Unassembled WGS sequence"/>
</dbReference>
<sequence>MIIASININGVGSIPKTKRIRRLCLENHVNFIGIQESKTDKVDLRLIHSMWGSTTCDFATKKSNGNSGGIIAIWNDSLFKKLKTIDGEDGFLAIHGEWVNLNITCRMIVVYAPQDINSKCLLWKKIHDVTRNFNGMYIVLGDFNEVRFDYERLGTKFCVRGAKLFNEFIENTKLIDLPMGGRLFTRMNKHGTKLSKLDRILVSQHFTSLWPNATLTALPRYLSDHCPLLLKAHSIDYGPTPFKFFNSWLLNDEFSNVVSLGWIPPTESPNPPPHPAIDLKCKLQSLKIKIREWRKTQVQKQDCLIDSLKEKVNFIEIKAENGALEDHDIVDRSYLSHLPHLQLP</sequence>
<organism evidence="2 3">
    <name type="scientific">Artemisia annua</name>
    <name type="common">Sweet wormwood</name>
    <dbReference type="NCBI Taxonomy" id="35608"/>
    <lineage>
        <taxon>Eukaryota</taxon>
        <taxon>Viridiplantae</taxon>
        <taxon>Streptophyta</taxon>
        <taxon>Embryophyta</taxon>
        <taxon>Tracheophyta</taxon>
        <taxon>Spermatophyta</taxon>
        <taxon>Magnoliopsida</taxon>
        <taxon>eudicotyledons</taxon>
        <taxon>Gunneridae</taxon>
        <taxon>Pentapetalae</taxon>
        <taxon>asterids</taxon>
        <taxon>campanulids</taxon>
        <taxon>Asterales</taxon>
        <taxon>Asteraceae</taxon>
        <taxon>Asteroideae</taxon>
        <taxon>Anthemideae</taxon>
        <taxon>Artemisiinae</taxon>
        <taxon>Artemisia</taxon>
    </lineage>
</organism>
<feature type="domain" description="Endonuclease/exonuclease/phosphatase" evidence="1">
    <location>
        <begin position="4"/>
        <end position="225"/>
    </location>
</feature>
<evidence type="ECO:0000259" key="1">
    <source>
        <dbReference type="Pfam" id="PF03372"/>
    </source>
</evidence>
<dbReference type="STRING" id="35608.A0A2U1PSI4"/>
<evidence type="ECO:0000313" key="2">
    <source>
        <dbReference type="EMBL" id="PWA88711.1"/>
    </source>
</evidence>
<comment type="caution">
    <text evidence="2">The sequence shown here is derived from an EMBL/GenBank/DDBJ whole genome shotgun (WGS) entry which is preliminary data.</text>
</comment>
<dbReference type="InterPro" id="IPR036691">
    <property type="entry name" value="Endo/exonu/phosph_ase_sf"/>
</dbReference>
<dbReference type="Pfam" id="PF03372">
    <property type="entry name" value="Exo_endo_phos"/>
    <property type="match status" value="1"/>
</dbReference>
<dbReference type="InterPro" id="IPR005135">
    <property type="entry name" value="Endo/exonuclease/phosphatase"/>
</dbReference>
<dbReference type="GO" id="GO:0003824">
    <property type="term" value="F:catalytic activity"/>
    <property type="evidence" value="ECO:0007669"/>
    <property type="project" value="InterPro"/>
</dbReference>
<dbReference type="SUPFAM" id="SSF56219">
    <property type="entry name" value="DNase I-like"/>
    <property type="match status" value="1"/>
</dbReference>
<dbReference type="EMBL" id="PKPP01000787">
    <property type="protein sequence ID" value="PWA88711.1"/>
    <property type="molecule type" value="Genomic_DNA"/>
</dbReference>
<dbReference type="AlphaFoldDB" id="A0A2U1PSI4"/>